<dbReference type="EMBL" id="SRLO01011554">
    <property type="protein sequence ID" value="TNN25829.1"/>
    <property type="molecule type" value="Genomic_DNA"/>
</dbReference>
<sequence>METQDCVSTWTQTGTLDEVDEHLQVSDLRFELVHQLLLDPGRVHDLSDGRVHSLSQLLGRQVADVLVQVHVQLLDQLVNDDLKTTRQRRNFTSGFIMCRRVIFSLASSRVDRLHEKHWSLKHFQKLVPPDPKQVNAASSKSWRQPFPTFCLSMTTDCGSES</sequence>
<protein>
    <submittedName>
        <fullName evidence="1">Uncharacterized protein</fullName>
    </submittedName>
</protein>
<organism evidence="1 2">
    <name type="scientific">Liparis tanakae</name>
    <name type="common">Tanaka's snailfish</name>
    <dbReference type="NCBI Taxonomy" id="230148"/>
    <lineage>
        <taxon>Eukaryota</taxon>
        <taxon>Metazoa</taxon>
        <taxon>Chordata</taxon>
        <taxon>Craniata</taxon>
        <taxon>Vertebrata</taxon>
        <taxon>Euteleostomi</taxon>
        <taxon>Actinopterygii</taxon>
        <taxon>Neopterygii</taxon>
        <taxon>Teleostei</taxon>
        <taxon>Neoteleostei</taxon>
        <taxon>Acanthomorphata</taxon>
        <taxon>Eupercaria</taxon>
        <taxon>Perciformes</taxon>
        <taxon>Cottioidei</taxon>
        <taxon>Cottales</taxon>
        <taxon>Liparidae</taxon>
        <taxon>Liparis</taxon>
    </lineage>
</organism>
<gene>
    <name evidence="1" type="ORF">EYF80_064040</name>
</gene>
<reference evidence="1 2" key="1">
    <citation type="submission" date="2019-03" db="EMBL/GenBank/DDBJ databases">
        <title>First draft genome of Liparis tanakae, snailfish: a comprehensive survey of snailfish specific genes.</title>
        <authorList>
            <person name="Kim W."/>
            <person name="Song I."/>
            <person name="Jeong J.-H."/>
            <person name="Kim D."/>
            <person name="Kim S."/>
            <person name="Ryu S."/>
            <person name="Song J.Y."/>
            <person name="Lee S.K."/>
        </authorList>
    </citation>
    <scope>NUCLEOTIDE SEQUENCE [LARGE SCALE GENOMIC DNA]</scope>
    <source>
        <tissue evidence="1">Muscle</tissue>
    </source>
</reference>
<dbReference type="Proteomes" id="UP000314294">
    <property type="component" value="Unassembled WGS sequence"/>
</dbReference>
<evidence type="ECO:0000313" key="2">
    <source>
        <dbReference type="Proteomes" id="UP000314294"/>
    </source>
</evidence>
<evidence type="ECO:0000313" key="1">
    <source>
        <dbReference type="EMBL" id="TNN25829.1"/>
    </source>
</evidence>
<dbReference type="AlphaFoldDB" id="A0A4Z2EAI4"/>
<proteinExistence type="predicted"/>
<name>A0A4Z2EAI4_9TELE</name>
<keyword evidence="2" id="KW-1185">Reference proteome</keyword>
<accession>A0A4Z2EAI4</accession>
<comment type="caution">
    <text evidence="1">The sequence shown here is derived from an EMBL/GenBank/DDBJ whole genome shotgun (WGS) entry which is preliminary data.</text>
</comment>